<dbReference type="InterPro" id="IPR050663">
    <property type="entry name" value="Ankyrin-SOCS_Box"/>
</dbReference>
<feature type="domain" description="RING-type" evidence="7">
    <location>
        <begin position="811"/>
        <end position="852"/>
    </location>
</feature>
<keyword evidence="4" id="KW-0863">Zinc-finger</keyword>
<feature type="repeat" description="ANK" evidence="3">
    <location>
        <begin position="468"/>
        <end position="500"/>
    </location>
</feature>
<evidence type="ECO:0000259" key="7">
    <source>
        <dbReference type="PROSITE" id="PS50089"/>
    </source>
</evidence>
<dbReference type="InterPro" id="IPR036770">
    <property type="entry name" value="Ankyrin_rpt-contain_sf"/>
</dbReference>
<dbReference type="Pfam" id="PF00023">
    <property type="entry name" value="Ank"/>
    <property type="match status" value="1"/>
</dbReference>
<dbReference type="AlphaFoldDB" id="A0AAE0KZ40"/>
<feature type="region of interest" description="Disordered" evidence="6">
    <location>
        <begin position="636"/>
        <end position="655"/>
    </location>
</feature>
<name>A0AAE0KZ40_9CHLO</name>
<evidence type="ECO:0000313" key="9">
    <source>
        <dbReference type="Proteomes" id="UP001190700"/>
    </source>
</evidence>
<dbReference type="GO" id="GO:0005634">
    <property type="term" value="C:nucleus"/>
    <property type="evidence" value="ECO:0007669"/>
    <property type="project" value="TreeGrafter"/>
</dbReference>
<evidence type="ECO:0000256" key="6">
    <source>
        <dbReference type="SAM" id="MobiDB-lite"/>
    </source>
</evidence>
<dbReference type="EMBL" id="LGRX02013447">
    <property type="protein sequence ID" value="KAK3266086.1"/>
    <property type="molecule type" value="Genomic_DNA"/>
</dbReference>
<dbReference type="PANTHER" id="PTHR24193:SF121">
    <property type="entry name" value="ADA2A-CONTAINING COMPLEX COMPONENT 3, ISOFORM D"/>
    <property type="match status" value="1"/>
</dbReference>
<evidence type="ECO:0000256" key="2">
    <source>
        <dbReference type="ARBA" id="ARBA00023043"/>
    </source>
</evidence>
<evidence type="ECO:0000256" key="5">
    <source>
        <dbReference type="SAM" id="Coils"/>
    </source>
</evidence>
<dbReference type="PROSITE" id="PS50089">
    <property type="entry name" value="ZF_RING_2"/>
    <property type="match status" value="1"/>
</dbReference>
<feature type="repeat" description="ANK" evidence="3">
    <location>
        <begin position="333"/>
        <end position="365"/>
    </location>
</feature>
<feature type="repeat" description="ANK" evidence="3">
    <location>
        <begin position="367"/>
        <end position="399"/>
    </location>
</feature>
<dbReference type="InterPro" id="IPR013083">
    <property type="entry name" value="Znf_RING/FYVE/PHD"/>
</dbReference>
<evidence type="ECO:0000313" key="8">
    <source>
        <dbReference type="EMBL" id="KAK3266086.1"/>
    </source>
</evidence>
<keyword evidence="2 3" id="KW-0040">ANK repeat</keyword>
<keyword evidence="4" id="KW-0479">Metal-binding</keyword>
<feature type="region of interest" description="Disordered" evidence="6">
    <location>
        <begin position="559"/>
        <end position="612"/>
    </location>
</feature>
<dbReference type="Gene3D" id="3.30.40.10">
    <property type="entry name" value="Zinc/RING finger domain, C3HC4 (zinc finger)"/>
    <property type="match status" value="1"/>
</dbReference>
<feature type="coiled-coil region" evidence="5">
    <location>
        <begin position="85"/>
        <end position="170"/>
    </location>
</feature>
<comment type="caution">
    <text evidence="8">The sequence shown here is derived from an EMBL/GenBank/DDBJ whole genome shotgun (WGS) entry which is preliminary data.</text>
</comment>
<reference evidence="8 9" key="1">
    <citation type="journal article" date="2015" name="Genome Biol. Evol.">
        <title>Comparative Genomics of a Bacterivorous Green Alga Reveals Evolutionary Causalities and Consequences of Phago-Mixotrophic Mode of Nutrition.</title>
        <authorList>
            <person name="Burns J.A."/>
            <person name="Paasch A."/>
            <person name="Narechania A."/>
            <person name="Kim E."/>
        </authorList>
    </citation>
    <scope>NUCLEOTIDE SEQUENCE [LARGE SCALE GENOMIC DNA]</scope>
    <source>
        <strain evidence="8 9">PLY_AMNH</strain>
    </source>
</reference>
<feature type="compositionally biased region" description="Basic residues" evidence="6">
    <location>
        <begin position="559"/>
        <end position="569"/>
    </location>
</feature>
<dbReference type="PROSITE" id="PS50297">
    <property type="entry name" value="ANK_REP_REGION"/>
    <property type="match status" value="8"/>
</dbReference>
<feature type="repeat" description="ANK" evidence="3">
    <location>
        <begin position="401"/>
        <end position="433"/>
    </location>
</feature>
<feature type="region of interest" description="Disordered" evidence="6">
    <location>
        <begin position="668"/>
        <end position="700"/>
    </location>
</feature>
<accession>A0AAE0KZ40</accession>
<protein>
    <recommendedName>
        <fullName evidence="7">RING-type domain-containing protein</fullName>
    </recommendedName>
</protein>
<keyword evidence="5" id="KW-0175">Coiled coil</keyword>
<evidence type="ECO:0000256" key="4">
    <source>
        <dbReference type="PROSITE-ProRule" id="PRU00175"/>
    </source>
</evidence>
<feature type="compositionally biased region" description="Basic and acidic residues" evidence="6">
    <location>
        <begin position="639"/>
        <end position="652"/>
    </location>
</feature>
<keyword evidence="9" id="KW-1185">Reference proteome</keyword>
<feature type="compositionally biased region" description="Polar residues" evidence="6">
    <location>
        <begin position="585"/>
        <end position="604"/>
    </location>
</feature>
<evidence type="ECO:0000256" key="3">
    <source>
        <dbReference type="PROSITE-ProRule" id="PRU00023"/>
    </source>
</evidence>
<feature type="repeat" description="ANK" evidence="3">
    <location>
        <begin position="299"/>
        <end position="331"/>
    </location>
</feature>
<dbReference type="Proteomes" id="UP001190700">
    <property type="component" value="Unassembled WGS sequence"/>
</dbReference>
<keyword evidence="4" id="KW-0862">Zinc</keyword>
<dbReference type="SUPFAM" id="SSF48403">
    <property type="entry name" value="Ankyrin repeat"/>
    <property type="match status" value="1"/>
</dbReference>
<feature type="repeat" description="ANK" evidence="3">
    <location>
        <begin position="266"/>
        <end position="298"/>
    </location>
</feature>
<dbReference type="PRINTS" id="PR01415">
    <property type="entry name" value="ANKYRIN"/>
</dbReference>
<dbReference type="SMART" id="SM00248">
    <property type="entry name" value="ANK"/>
    <property type="match status" value="9"/>
</dbReference>
<feature type="repeat" description="ANK" evidence="3">
    <location>
        <begin position="434"/>
        <end position="466"/>
    </location>
</feature>
<gene>
    <name evidence="8" type="ORF">CYMTET_25262</name>
</gene>
<dbReference type="GO" id="GO:0008270">
    <property type="term" value="F:zinc ion binding"/>
    <property type="evidence" value="ECO:0007669"/>
    <property type="project" value="UniProtKB-KW"/>
</dbReference>
<dbReference type="InterPro" id="IPR001841">
    <property type="entry name" value="Znf_RING"/>
</dbReference>
<dbReference type="InterPro" id="IPR002110">
    <property type="entry name" value="Ankyrin_rpt"/>
</dbReference>
<proteinExistence type="predicted"/>
<evidence type="ECO:0000256" key="1">
    <source>
        <dbReference type="ARBA" id="ARBA00022737"/>
    </source>
</evidence>
<dbReference type="Pfam" id="PF12796">
    <property type="entry name" value="Ank_2"/>
    <property type="match status" value="3"/>
</dbReference>
<dbReference type="PROSITE" id="PS50088">
    <property type="entry name" value="ANK_REPEAT"/>
    <property type="match status" value="8"/>
</dbReference>
<dbReference type="Gene3D" id="1.25.40.20">
    <property type="entry name" value="Ankyrin repeat-containing domain"/>
    <property type="match status" value="3"/>
</dbReference>
<feature type="repeat" description="ANK" evidence="3">
    <location>
        <begin position="233"/>
        <end position="265"/>
    </location>
</feature>
<dbReference type="GO" id="GO:0045944">
    <property type="term" value="P:positive regulation of transcription by RNA polymerase II"/>
    <property type="evidence" value="ECO:0007669"/>
    <property type="project" value="TreeGrafter"/>
</dbReference>
<sequence length="863" mass="90945">MHQQQQSGLQGSQLQGITGSADVASAIPLSGGPGVPMSNLPAGAGGGVPRGHMLEVQDAVQATNVHPAAAVSANGGQAESSEALLAKHEAMRKEYAEDLNDLLRVLTANFAKISNQQMNQETLERKLDEVKAMIAWLHPSKAASLNMRSLNNMEAKMKSYQEQLRETRQFTIKSYREQLRKTQLITAQQTTAQQITAQRITAQRINKDREAALYAAAYSGPVFNRGHKTRAKDALTPLHAAASEGHTDLVELLLDKGADVNGAREDAETPLHAAASRGHMNVVRLLLDKGAYVNATMQFGDTPLYAAISGGRMETVGLLLDKGADVNAAGGKGGRTPLHIAAFQGDMDLVELLLDKGADVNAAGKKDRDTPLHAAASRGHKNVVGLLLDKGANVNAAGGKFGDTPLYAAASGGHKNVVGLLLDKGAYVNGAMQGGRPPLHAAALRGHMDLVELLLDKGADVNAAGKKDRGTPLHAAASGGHMNVVRLLLDKGAYVNATMQGGRTPLDIAGSGEVAEVLRDVMNEQRECKQQAADAAAAALLAEEEAECQAKQSRASRKAKAKAKAKGKKAMTCQSTGAPPAQSGDGDTSNNSADLPSTSRTGTPSAPCGDASDIFQQETRAPAICKVLTEEAAAADAEAAAREEREEERWEEGGACGGVEAAAAPRVERNATAGVAAQSKQEKERERKARQRERKAAAATQALENALEEVESHGTGSGCLEVLNQAVKEAERFTRDSPNVSQLLGRARIAAKAASLEHLEEDMAKMAMANQTLSSHDHGSGALPPCGNAEASSSMISCNSPQEAIDDSILCVICAESKKCVLAFPCKHVSMCIQCTKRLCALSNEAMCPMCREVITDHIQIYL</sequence>
<organism evidence="8 9">
    <name type="scientific">Cymbomonas tetramitiformis</name>
    <dbReference type="NCBI Taxonomy" id="36881"/>
    <lineage>
        <taxon>Eukaryota</taxon>
        <taxon>Viridiplantae</taxon>
        <taxon>Chlorophyta</taxon>
        <taxon>Pyramimonadophyceae</taxon>
        <taxon>Pyramimonadales</taxon>
        <taxon>Pyramimonadaceae</taxon>
        <taxon>Cymbomonas</taxon>
    </lineage>
</organism>
<dbReference type="PANTHER" id="PTHR24193">
    <property type="entry name" value="ANKYRIN REPEAT PROTEIN"/>
    <property type="match status" value="1"/>
</dbReference>
<dbReference type="SUPFAM" id="SSF57850">
    <property type="entry name" value="RING/U-box"/>
    <property type="match status" value="1"/>
</dbReference>
<dbReference type="Pfam" id="PF13920">
    <property type="entry name" value="zf-C3HC4_3"/>
    <property type="match status" value="1"/>
</dbReference>
<keyword evidence="1" id="KW-0677">Repeat</keyword>
<dbReference type="GO" id="GO:0000976">
    <property type="term" value="F:transcription cis-regulatory region binding"/>
    <property type="evidence" value="ECO:0007669"/>
    <property type="project" value="TreeGrafter"/>
</dbReference>